<dbReference type="InterPro" id="IPR042652">
    <property type="entry name" value="CACUL1"/>
</dbReference>
<dbReference type="Gene3D" id="1.20.1310.10">
    <property type="entry name" value="Cullin Repeats"/>
    <property type="match status" value="1"/>
</dbReference>
<sequence length="241" mass="27776">MISAEYEQEYWPTIQNAIDLLLTQSIGHRGLVSFENVYSCVYKCVCKNYSERLYHDLLFEVKIHWEKVNHELEVKAGQVLVKIFDSVLKQFESSLRGLIPLFTYMNRYLESRMDTDLRSELCRSFTSVLVDNHVNRVIGALEEAQLSAFTVPPSTVFSVVSGLYSLKREYVSLAPYIFAKYIPNVLPPMSVSELPLAVEETRMFQQNLIESGFSRGDQSKKRTGDSDILSKYYECFFPNSL</sequence>
<feature type="domain" description="Cullin N-terminal" evidence="2">
    <location>
        <begin position="11"/>
        <end position="138"/>
    </location>
</feature>
<dbReference type="InterPro" id="IPR016159">
    <property type="entry name" value="Cullin_repeat-like_dom_sf"/>
</dbReference>
<keyword evidence="3" id="KW-1185">Reference proteome</keyword>
<protein>
    <submittedName>
        <fullName evidence="4 5">CDK2-associated and cullin domain-containing protein 1-like isoform X1</fullName>
    </submittedName>
</protein>
<dbReference type="Pfam" id="PF00888">
    <property type="entry name" value="Cullin"/>
    <property type="match status" value="1"/>
</dbReference>
<accession>A0ABM1SFE3</accession>
<evidence type="ECO:0000313" key="3">
    <source>
        <dbReference type="Proteomes" id="UP000694941"/>
    </source>
</evidence>
<dbReference type="PANTHER" id="PTHR46636:SF1">
    <property type="entry name" value="CDK2-ASSOCIATED AND CULLIN DOMAIN-CONTAINING PROTEIN 1"/>
    <property type="match status" value="1"/>
</dbReference>
<reference evidence="4 5" key="1">
    <citation type="submission" date="2025-05" db="UniProtKB">
        <authorList>
            <consortium name="RefSeq"/>
        </authorList>
    </citation>
    <scope>IDENTIFICATION</scope>
    <source>
        <tissue evidence="4 5">Muscle</tissue>
    </source>
</reference>
<evidence type="ECO:0000313" key="4">
    <source>
        <dbReference type="RefSeq" id="XP_013775165.2"/>
    </source>
</evidence>
<evidence type="ECO:0000259" key="2">
    <source>
        <dbReference type="Pfam" id="PF00888"/>
    </source>
</evidence>
<evidence type="ECO:0000313" key="5">
    <source>
        <dbReference type="RefSeq" id="XP_022242348.1"/>
    </source>
</evidence>
<dbReference type="InterPro" id="IPR001373">
    <property type="entry name" value="Cullin_N"/>
</dbReference>
<evidence type="ECO:0000256" key="1">
    <source>
        <dbReference type="ARBA" id="ARBA00006019"/>
    </source>
</evidence>
<dbReference type="RefSeq" id="XP_013775165.2">
    <property type="nucleotide sequence ID" value="XM_013919711.2"/>
</dbReference>
<dbReference type="PANTHER" id="PTHR46636">
    <property type="entry name" value="CDK2-ASSOCIATED AND CULLIN DOMAIN-CONTAINING PROTEIN 1"/>
    <property type="match status" value="1"/>
</dbReference>
<organism evidence="3 5">
    <name type="scientific">Limulus polyphemus</name>
    <name type="common">Atlantic horseshoe crab</name>
    <dbReference type="NCBI Taxonomy" id="6850"/>
    <lineage>
        <taxon>Eukaryota</taxon>
        <taxon>Metazoa</taxon>
        <taxon>Ecdysozoa</taxon>
        <taxon>Arthropoda</taxon>
        <taxon>Chelicerata</taxon>
        <taxon>Merostomata</taxon>
        <taxon>Xiphosura</taxon>
        <taxon>Limulidae</taxon>
        <taxon>Limulus</taxon>
    </lineage>
</organism>
<proteinExistence type="inferred from homology"/>
<dbReference type="GeneID" id="106460027"/>
<name>A0ABM1SFE3_LIMPO</name>
<dbReference type="Proteomes" id="UP000694941">
    <property type="component" value="Unplaced"/>
</dbReference>
<dbReference type="RefSeq" id="XP_022242348.1">
    <property type="nucleotide sequence ID" value="XM_022386640.1"/>
</dbReference>
<dbReference type="SUPFAM" id="SSF74788">
    <property type="entry name" value="Cullin repeat-like"/>
    <property type="match status" value="1"/>
</dbReference>
<comment type="similarity">
    <text evidence="1">Belongs to the cullin family.</text>
</comment>
<gene>
    <name evidence="4 5" type="primary">LOC106460027</name>
</gene>